<reference evidence="1 2" key="1">
    <citation type="submission" date="2019-07" db="EMBL/GenBank/DDBJ databases">
        <authorList>
            <person name="Jastrzebski P J."/>
            <person name="Paukszto L."/>
            <person name="Jastrzebski P J."/>
        </authorList>
    </citation>
    <scope>NUCLEOTIDE SEQUENCE [LARGE SCALE GENOMIC DNA]</scope>
    <source>
        <strain evidence="1 2">WMS-il1</strain>
    </source>
</reference>
<dbReference type="Proteomes" id="UP000321570">
    <property type="component" value="Unassembled WGS sequence"/>
</dbReference>
<gene>
    <name evidence="1" type="ORF">WMSIL1_LOCUS3057</name>
</gene>
<dbReference type="AlphaFoldDB" id="A0A564Y7Y0"/>
<name>A0A564Y7Y0_HYMDI</name>
<protein>
    <submittedName>
        <fullName evidence="1">Uncharacterized protein</fullName>
    </submittedName>
</protein>
<evidence type="ECO:0000313" key="1">
    <source>
        <dbReference type="EMBL" id="VUZ42624.1"/>
    </source>
</evidence>
<sequence>MNGDDDNLVSAREEIDLSTLLNAAMCYAIHSRNHKLLEEILDKGADPNFLYISQPSKKRREFIKALVYFYTYGTRAIEQLKYGSNFFL</sequence>
<dbReference type="EMBL" id="CABIJS010000089">
    <property type="protein sequence ID" value="VUZ42624.1"/>
    <property type="molecule type" value="Genomic_DNA"/>
</dbReference>
<proteinExistence type="predicted"/>
<evidence type="ECO:0000313" key="2">
    <source>
        <dbReference type="Proteomes" id="UP000321570"/>
    </source>
</evidence>
<organism evidence="1 2">
    <name type="scientific">Hymenolepis diminuta</name>
    <name type="common">Rat tapeworm</name>
    <dbReference type="NCBI Taxonomy" id="6216"/>
    <lineage>
        <taxon>Eukaryota</taxon>
        <taxon>Metazoa</taxon>
        <taxon>Spiralia</taxon>
        <taxon>Lophotrochozoa</taxon>
        <taxon>Platyhelminthes</taxon>
        <taxon>Cestoda</taxon>
        <taxon>Eucestoda</taxon>
        <taxon>Cyclophyllidea</taxon>
        <taxon>Hymenolepididae</taxon>
        <taxon>Hymenolepis</taxon>
    </lineage>
</organism>
<accession>A0A564Y7Y0</accession>
<keyword evidence="2" id="KW-1185">Reference proteome</keyword>